<dbReference type="PROSITE" id="PS50111">
    <property type="entry name" value="CHEMOTAXIS_TRANSDUC_2"/>
    <property type="match status" value="1"/>
</dbReference>
<dbReference type="SUPFAM" id="SSF58104">
    <property type="entry name" value="Methyl-accepting chemotaxis protein (MCP) signaling domain"/>
    <property type="match status" value="1"/>
</dbReference>
<name>A0ABU7G6E1_9ALTE</name>
<dbReference type="PANTHER" id="PTHR32089">
    <property type="entry name" value="METHYL-ACCEPTING CHEMOTAXIS PROTEIN MCPB"/>
    <property type="match status" value="1"/>
</dbReference>
<evidence type="ECO:0000259" key="6">
    <source>
        <dbReference type="PROSITE" id="PS50111"/>
    </source>
</evidence>
<sequence length="492" mass="52750">MKTITAKLASLLVIVILVSGVIVVSALYWLSSASLNQQYESDKQALTKQMSIILKEPVFVYDFDVIKATIDAFIDEPMIAGIKVSDQRGKLMAENHDSGSSPDETINIELDWDGKPLGTIEIGVTKQAISNALSSELSEDILTIILMTALIIVLLILALRKVIIAPLANVNNVLAGIAQGDGDLTARIPVTSEDEIGQLGHNFNSFIETVQSIVQDMAEAATQLELVSESVRVINDKNTANTFEQTELTSTSLTNLQQLGIATKEIAGNAESTASRTQQAYQLSMDGHQAIDDNIVQVSELVKNLDRTADEVTSLKQVSDNIGSVLDVIKGIAEQTNLLALNAAIEAARAGESGRGFAVVADEVRALASKTHESTSEIESIIGDLQSQAETSYQATQAGKEMVSQTISSAEGTGESLVQINQEMNSVNDMITMIASASEEQSNVTSAVTADMESLSLGAQSLSEDSKQLQQATEDLLEVGHQMVTQVNRFKY</sequence>
<dbReference type="CDD" id="cd06225">
    <property type="entry name" value="HAMP"/>
    <property type="match status" value="1"/>
</dbReference>
<dbReference type="SMART" id="SM00283">
    <property type="entry name" value="MA"/>
    <property type="match status" value="1"/>
</dbReference>
<dbReference type="InterPro" id="IPR004089">
    <property type="entry name" value="MCPsignal_dom"/>
</dbReference>
<proteinExistence type="inferred from homology"/>
<keyword evidence="9" id="KW-1185">Reference proteome</keyword>
<organism evidence="8 9">
    <name type="scientific">Agarivorans aestuarii</name>
    <dbReference type="NCBI Taxonomy" id="1563703"/>
    <lineage>
        <taxon>Bacteria</taxon>
        <taxon>Pseudomonadati</taxon>
        <taxon>Pseudomonadota</taxon>
        <taxon>Gammaproteobacteria</taxon>
        <taxon>Alteromonadales</taxon>
        <taxon>Alteromonadaceae</taxon>
        <taxon>Agarivorans</taxon>
    </lineage>
</organism>
<gene>
    <name evidence="8" type="ORF">SNR37_000298</name>
</gene>
<evidence type="ECO:0000313" key="8">
    <source>
        <dbReference type="EMBL" id="MEE1674976.1"/>
    </source>
</evidence>
<evidence type="ECO:0000256" key="2">
    <source>
        <dbReference type="ARBA" id="ARBA00023224"/>
    </source>
</evidence>
<dbReference type="SMART" id="SM00304">
    <property type="entry name" value="HAMP"/>
    <property type="match status" value="1"/>
</dbReference>
<feature type="domain" description="HAMP" evidence="7">
    <location>
        <begin position="161"/>
        <end position="215"/>
    </location>
</feature>
<dbReference type="Gene3D" id="1.10.287.950">
    <property type="entry name" value="Methyl-accepting chemotaxis protein"/>
    <property type="match status" value="1"/>
</dbReference>
<dbReference type="CDD" id="cd11386">
    <property type="entry name" value="MCP_signal"/>
    <property type="match status" value="1"/>
</dbReference>
<dbReference type="InterPro" id="IPR003660">
    <property type="entry name" value="HAMP_dom"/>
</dbReference>
<protein>
    <submittedName>
        <fullName evidence="8">Methyl-accepting chemotaxis protein</fullName>
    </submittedName>
</protein>
<dbReference type="Pfam" id="PF00672">
    <property type="entry name" value="HAMP"/>
    <property type="match status" value="1"/>
</dbReference>
<accession>A0ABU7G6E1</accession>
<dbReference type="PANTHER" id="PTHR32089:SF112">
    <property type="entry name" value="LYSOZYME-LIKE PROTEIN-RELATED"/>
    <property type="match status" value="1"/>
</dbReference>
<evidence type="ECO:0000256" key="1">
    <source>
        <dbReference type="ARBA" id="ARBA00004370"/>
    </source>
</evidence>
<keyword evidence="5" id="KW-0812">Transmembrane</keyword>
<comment type="similarity">
    <text evidence="3">Belongs to the methyl-accepting chemotaxis (MCP) protein family.</text>
</comment>
<dbReference type="InterPro" id="IPR004090">
    <property type="entry name" value="Chemotax_Me-accpt_rcpt"/>
</dbReference>
<evidence type="ECO:0000256" key="3">
    <source>
        <dbReference type="ARBA" id="ARBA00029447"/>
    </source>
</evidence>
<keyword evidence="2 4" id="KW-0807">Transducer</keyword>
<dbReference type="RefSeq" id="WP_329775986.1">
    <property type="nucleotide sequence ID" value="NZ_JAYDYW010000011.1"/>
</dbReference>
<dbReference type="PROSITE" id="PS50885">
    <property type="entry name" value="HAMP"/>
    <property type="match status" value="1"/>
</dbReference>
<reference evidence="9" key="1">
    <citation type="submission" date="2023-07" db="EMBL/GenBank/DDBJ databases">
        <title>Draft genome sequence of Agarivorans aestuarii strain ZMCS4, a CAZymes producing bacteria isolated from the marine brown algae Clodostephus spongiosus.</title>
        <authorList>
            <person name="Lorente B."/>
            <person name="Cabral C."/>
            <person name="Frias J."/>
            <person name="Faria J."/>
            <person name="Toubarro D."/>
        </authorList>
    </citation>
    <scope>NUCLEOTIDE SEQUENCE [LARGE SCALE GENOMIC DNA]</scope>
    <source>
        <strain evidence="9">ZMCS4</strain>
    </source>
</reference>
<feature type="transmembrane region" description="Helical" evidence="5">
    <location>
        <begin position="12"/>
        <end position="30"/>
    </location>
</feature>
<keyword evidence="5" id="KW-1133">Transmembrane helix</keyword>
<dbReference type="EMBL" id="JAYDYW010000011">
    <property type="protein sequence ID" value="MEE1674976.1"/>
    <property type="molecule type" value="Genomic_DNA"/>
</dbReference>
<evidence type="ECO:0000256" key="4">
    <source>
        <dbReference type="PROSITE-ProRule" id="PRU00284"/>
    </source>
</evidence>
<comment type="caution">
    <text evidence="8">The sequence shown here is derived from an EMBL/GenBank/DDBJ whole genome shotgun (WGS) entry which is preliminary data.</text>
</comment>
<dbReference type="Proteomes" id="UP001310248">
    <property type="component" value="Unassembled WGS sequence"/>
</dbReference>
<dbReference type="PRINTS" id="PR00260">
    <property type="entry name" value="CHEMTRNSDUCR"/>
</dbReference>
<comment type="subcellular location">
    <subcellularLocation>
        <location evidence="1">Membrane</location>
    </subcellularLocation>
</comment>
<evidence type="ECO:0000256" key="5">
    <source>
        <dbReference type="SAM" id="Phobius"/>
    </source>
</evidence>
<dbReference type="Pfam" id="PF00015">
    <property type="entry name" value="MCPsignal"/>
    <property type="match status" value="1"/>
</dbReference>
<dbReference type="Gene3D" id="6.10.340.10">
    <property type="match status" value="1"/>
</dbReference>
<feature type="domain" description="Methyl-accepting transducer" evidence="6">
    <location>
        <begin position="220"/>
        <end position="456"/>
    </location>
</feature>
<keyword evidence="5" id="KW-0472">Membrane</keyword>
<evidence type="ECO:0000259" key="7">
    <source>
        <dbReference type="PROSITE" id="PS50885"/>
    </source>
</evidence>
<evidence type="ECO:0000313" key="9">
    <source>
        <dbReference type="Proteomes" id="UP001310248"/>
    </source>
</evidence>
<feature type="transmembrane region" description="Helical" evidence="5">
    <location>
        <begin position="141"/>
        <end position="159"/>
    </location>
</feature>